<sequence length="287" mass="32887">MRLQIPKGPDPGRAVLSHTQQSSRRATLAAPTDILLQALEASNAYQLAREGISANMVITNGSEKPSPELMRMLQLDYAEITKRTKALSEEYFELEIKRCLKDGVTDVVNFAFSDTQTWIDAQRKLDAILRETGMPTRFERNQVPCSPPHTFVDYLDYASILPIQKEAEEKPYELILYENGQRESERSRDIRKGPKLYTWLCGPKLCKEAPCPHGPIRTHQKPLNWQGERGWNKFGNPAQATEEEIEEARLRQWKLGASHLIFEDQEEQEEQGEEDQPCDPDAMDMEL</sequence>
<gene>
    <name evidence="2" type="ORF">EJ04DRAFT_565494</name>
</gene>
<evidence type="ECO:0000313" key="2">
    <source>
        <dbReference type="EMBL" id="KAF2732991.1"/>
    </source>
</evidence>
<accession>A0A9P4V199</accession>
<dbReference type="Proteomes" id="UP000799444">
    <property type="component" value="Unassembled WGS sequence"/>
</dbReference>
<organism evidence="2 3">
    <name type="scientific">Polyplosphaeria fusca</name>
    <dbReference type="NCBI Taxonomy" id="682080"/>
    <lineage>
        <taxon>Eukaryota</taxon>
        <taxon>Fungi</taxon>
        <taxon>Dikarya</taxon>
        <taxon>Ascomycota</taxon>
        <taxon>Pezizomycotina</taxon>
        <taxon>Dothideomycetes</taxon>
        <taxon>Pleosporomycetidae</taxon>
        <taxon>Pleosporales</taxon>
        <taxon>Tetraplosphaeriaceae</taxon>
        <taxon>Polyplosphaeria</taxon>
    </lineage>
</organism>
<feature type="region of interest" description="Disordered" evidence="1">
    <location>
        <begin position="1"/>
        <end position="24"/>
    </location>
</feature>
<evidence type="ECO:0000256" key="1">
    <source>
        <dbReference type="SAM" id="MobiDB-lite"/>
    </source>
</evidence>
<feature type="region of interest" description="Disordered" evidence="1">
    <location>
        <begin position="261"/>
        <end position="287"/>
    </location>
</feature>
<reference evidence="2" key="1">
    <citation type="journal article" date="2020" name="Stud. Mycol.">
        <title>101 Dothideomycetes genomes: a test case for predicting lifestyles and emergence of pathogens.</title>
        <authorList>
            <person name="Haridas S."/>
            <person name="Albert R."/>
            <person name="Binder M."/>
            <person name="Bloem J."/>
            <person name="Labutti K."/>
            <person name="Salamov A."/>
            <person name="Andreopoulos B."/>
            <person name="Baker S."/>
            <person name="Barry K."/>
            <person name="Bills G."/>
            <person name="Bluhm B."/>
            <person name="Cannon C."/>
            <person name="Castanera R."/>
            <person name="Culley D."/>
            <person name="Daum C."/>
            <person name="Ezra D."/>
            <person name="Gonzalez J."/>
            <person name="Henrissat B."/>
            <person name="Kuo A."/>
            <person name="Liang C."/>
            <person name="Lipzen A."/>
            <person name="Lutzoni F."/>
            <person name="Magnuson J."/>
            <person name="Mondo S."/>
            <person name="Nolan M."/>
            <person name="Ohm R."/>
            <person name="Pangilinan J."/>
            <person name="Park H.-J."/>
            <person name="Ramirez L."/>
            <person name="Alfaro M."/>
            <person name="Sun H."/>
            <person name="Tritt A."/>
            <person name="Yoshinaga Y."/>
            <person name="Zwiers L.-H."/>
            <person name="Turgeon B."/>
            <person name="Goodwin S."/>
            <person name="Spatafora J."/>
            <person name="Crous P."/>
            <person name="Grigoriev I."/>
        </authorList>
    </citation>
    <scope>NUCLEOTIDE SEQUENCE</scope>
    <source>
        <strain evidence="2">CBS 125425</strain>
    </source>
</reference>
<evidence type="ECO:0000313" key="3">
    <source>
        <dbReference type="Proteomes" id="UP000799444"/>
    </source>
</evidence>
<proteinExistence type="predicted"/>
<keyword evidence="3" id="KW-1185">Reference proteome</keyword>
<feature type="compositionally biased region" description="Acidic residues" evidence="1">
    <location>
        <begin position="263"/>
        <end position="287"/>
    </location>
</feature>
<dbReference type="AlphaFoldDB" id="A0A9P4V199"/>
<comment type="caution">
    <text evidence="2">The sequence shown here is derived from an EMBL/GenBank/DDBJ whole genome shotgun (WGS) entry which is preliminary data.</text>
</comment>
<dbReference type="EMBL" id="ML996168">
    <property type="protein sequence ID" value="KAF2732991.1"/>
    <property type="molecule type" value="Genomic_DNA"/>
</dbReference>
<protein>
    <submittedName>
        <fullName evidence="2">Uncharacterized protein</fullName>
    </submittedName>
</protein>
<name>A0A9P4V199_9PLEO</name>